<name>A0A915AMP4_PARUN</name>
<evidence type="ECO:0000256" key="5">
    <source>
        <dbReference type="SAM" id="MobiDB-lite"/>
    </source>
</evidence>
<evidence type="ECO:0000313" key="7">
    <source>
        <dbReference type="Proteomes" id="UP000887569"/>
    </source>
</evidence>
<dbReference type="PANTHER" id="PTHR46569">
    <property type="entry name" value="E3 UBIQUITIN-PROTEIN LIGASE TRAIP"/>
    <property type="match status" value="1"/>
</dbReference>
<organism evidence="7 8">
    <name type="scientific">Parascaris univalens</name>
    <name type="common">Nematode worm</name>
    <dbReference type="NCBI Taxonomy" id="6257"/>
    <lineage>
        <taxon>Eukaryota</taxon>
        <taxon>Metazoa</taxon>
        <taxon>Ecdysozoa</taxon>
        <taxon>Nematoda</taxon>
        <taxon>Chromadorea</taxon>
        <taxon>Rhabditida</taxon>
        <taxon>Spirurina</taxon>
        <taxon>Ascaridomorpha</taxon>
        <taxon>Ascaridoidea</taxon>
        <taxon>Ascarididae</taxon>
        <taxon>Parascaris</taxon>
    </lineage>
</organism>
<keyword evidence="7" id="KW-1185">Reference proteome</keyword>
<dbReference type="GO" id="GO:0005634">
    <property type="term" value="C:nucleus"/>
    <property type="evidence" value="ECO:0007669"/>
    <property type="project" value="TreeGrafter"/>
</dbReference>
<dbReference type="Pfam" id="PF13639">
    <property type="entry name" value="zf-RING_2"/>
    <property type="match status" value="1"/>
</dbReference>
<dbReference type="WBParaSite" id="PgR010_g092_t01">
    <property type="protein sequence ID" value="PgR010_g092_t01"/>
    <property type="gene ID" value="PgR010_g092"/>
</dbReference>
<evidence type="ECO:0000313" key="8">
    <source>
        <dbReference type="WBParaSite" id="PgR010_g092_t01"/>
    </source>
</evidence>
<evidence type="ECO:0000256" key="3">
    <source>
        <dbReference type="PROSITE-ProRule" id="PRU00175"/>
    </source>
</evidence>
<accession>A0A915AMP4</accession>
<dbReference type="GO" id="GO:0061630">
    <property type="term" value="F:ubiquitin protein ligase activity"/>
    <property type="evidence" value="ECO:0007669"/>
    <property type="project" value="TreeGrafter"/>
</dbReference>
<dbReference type="GO" id="GO:0016567">
    <property type="term" value="P:protein ubiquitination"/>
    <property type="evidence" value="ECO:0007669"/>
    <property type="project" value="TreeGrafter"/>
</dbReference>
<feature type="coiled-coil region" evidence="4">
    <location>
        <begin position="96"/>
        <end position="126"/>
    </location>
</feature>
<evidence type="ECO:0000256" key="4">
    <source>
        <dbReference type="SAM" id="Coils"/>
    </source>
</evidence>
<dbReference type="SMART" id="SM00184">
    <property type="entry name" value="RING"/>
    <property type="match status" value="1"/>
</dbReference>
<dbReference type="GO" id="GO:0008270">
    <property type="term" value="F:zinc ion binding"/>
    <property type="evidence" value="ECO:0007669"/>
    <property type="project" value="UniProtKB-KW"/>
</dbReference>
<protein>
    <submittedName>
        <fullName evidence="8">RING-type domain-containing protein</fullName>
    </submittedName>
</protein>
<evidence type="ECO:0000259" key="6">
    <source>
        <dbReference type="PROSITE" id="PS50089"/>
    </source>
</evidence>
<evidence type="ECO:0000256" key="2">
    <source>
        <dbReference type="ARBA" id="ARBA00022833"/>
    </source>
</evidence>
<evidence type="ECO:0000256" key="1">
    <source>
        <dbReference type="ARBA" id="ARBA00022771"/>
    </source>
</evidence>
<dbReference type="Gene3D" id="3.30.40.10">
    <property type="entry name" value="Zinc/RING finger domain, C3HC4 (zinc finger)"/>
    <property type="match status" value="1"/>
</dbReference>
<keyword evidence="4" id="KW-0175">Coiled coil</keyword>
<dbReference type="InterPro" id="IPR052639">
    <property type="entry name" value="TRAIP_ubiq-protein_ligase"/>
</dbReference>
<sequence>TPAFGRTPSQAECDDDCFPLMAPDNSRCPICLSLFITGRISALLCGHTFHFECILQWLKTSKTCPECRAKTTERYIVKQLYFHCGEATQVADVSQITDKEALERRLEEAHAELEMEREKHLKVQADLAVIEKEKAKITALYEREKAKRRSMTAQTVKMHHLEMLLHDQQHLQAEIEKYQNRLKASDLYSILSNSSSGDASLAKIDAYVKDSGDPDASKFLELLRKQLEETKKKLRYTREQLITSQKLNCDLKLKLNKHKNLNVALKEELELIRGNKSQTPYNPKLKNIIDYSPERRASLGFELNDSADVFLTSVIDSAYKARNKPTYRPRLIPAQTVQASGLIFDDEQPSTSKPNGSDEEGGGCSKVADLSEVKVPEIVMRRAFMESPKKKSNGMGGTTWKYPKSSAGFASKRPMQSAKLQQLKRIRSNAELSEKPISDFFKKSKRPVERSTVSLSDMTITIDD</sequence>
<feature type="compositionally biased region" description="Polar residues" evidence="5">
    <location>
        <begin position="451"/>
        <end position="464"/>
    </location>
</feature>
<dbReference type="GO" id="GO:0031297">
    <property type="term" value="P:replication fork processing"/>
    <property type="evidence" value="ECO:0007669"/>
    <property type="project" value="TreeGrafter"/>
</dbReference>
<keyword evidence="1 3" id="KW-0863">Zinc-finger</keyword>
<reference evidence="8" key="1">
    <citation type="submission" date="2022-11" db="UniProtKB">
        <authorList>
            <consortium name="WormBaseParasite"/>
        </authorList>
    </citation>
    <scope>IDENTIFICATION</scope>
</reference>
<feature type="region of interest" description="Disordered" evidence="5">
    <location>
        <begin position="444"/>
        <end position="464"/>
    </location>
</feature>
<proteinExistence type="predicted"/>
<dbReference type="InterPro" id="IPR013083">
    <property type="entry name" value="Znf_RING/FYVE/PHD"/>
</dbReference>
<dbReference type="InterPro" id="IPR001841">
    <property type="entry name" value="Znf_RING"/>
</dbReference>
<keyword evidence="1 3" id="KW-0479">Metal-binding</keyword>
<dbReference type="PROSITE" id="PS50089">
    <property type="entry name" value="ZF_RING_2"/>
    <property type="match status" value="1"/>
</dbReference>
<keyword evidence="2" id="KW-0862">Zinc</keyword>
<dbReference type="GO" id="GO:0090734">
    <property type="term" value="C:site of DNA damage"/>
    <property type="evidence" value="ECO:0007669"/>
    <property type="project" value="TreeGrafter"/>
</dbReference>
<dbReference type="AlphaFoldDB" id="A0A915AMP4"/>
<dbReference type="SUPFAM" id="SSF57850">
    <property type="entry name" value="RING/U-box"/>
    <property type="match status" value="1"/>
</dbReference>
<dbReference type="Proteomes" id="UP000887569">
    <property type="component" value="Unplaced"/>
</dbReference>
<feature type="domain" description="RING-type" evidence="6">
    <location>
        <begin position="28"/>
        <end position="68"/>
    </location>
</feature>
<feature type="region of interest" description="Disordered" evidence="5">
    <location>
        <begin position="342"/>
        <end position="365"/>
    </location>
</feature>
<feature type="region of interest" description="Disordered" evidence="5">
    <location>
        <begin position="388"/>
        <end position="415"/>
    </location>
</feature>
<dbReference type="PANTHER" id="PTHR46569:SF1">
    <property type="entry name" value="E3 UBIQUITIN-PROTEIN LIGASE RFWD3-RELATED"/>
    <property type="match status" value="1"/>
</dbReference>
<feature type="coiled-coil region" evidence="4">
    <location>
        <begin position="220"/>
        <end position="275"/>
    </location>
</feature>